<dbReference type="Pfam" id="PF07714">
    <property type="entry name" value="PK_Tyr_Ser-Thr"/>
    <property type="match status" value="2"/>
</dbReference>
<dbReference type="PANTHER" id="PTHR27007">
    <property type="match status" value="1"/>
</dbReference>
<dbReference type="GO" id="GO:0004672">
    <property type="term" value="F:protein kinase activity"/>
    <property type="evidence" value="ECO:0007669"/>
    <property type="project" value="InterPro"/>
</dbReference>
<dbReference type="Proteomes" id="UP000036987">
    <property type="component" value="Unassembled WGS sequence"/>
</dbReference>
<dbReference type="GO" id="GO:0005524">
    <property type="term" value="F:ATP binding"/>
    <property type="evidence" value="ECO:0007669"/>
    <property type="project" value="UniProtKB-KW"/>
</dbReference>
<evidence type="ECO:0000313" key="4">
    <source>
        <dbReference type="EMBL" id="KMZ62279.1"/>
    </source>
</evidence>
<keyword evidence="2" id="KW-0067">ATP-binding</keyword>
<dbReference type="OrthoDB" id="543442at2759"/>
<protein>
    <recommendedName>
        <fullName evidence="3">Protein kinase domain-containing protein</fullName>
    </recommendedName>
</protein>
<evidence type="ECO:0000259" key="3">
    <source>
        <dbReference type="PROSITE" id="PS50011"/>
    </source>
</evidence>
<evidence type="ECO:0000256" key="1">
    <source>
        <dbReference type="ARBA" id="ARBA00022741"/>
    </source>
</evidence>
<gene>
    <name evidence="4" type="ORF">ZOSMA_47G00720</name>
</gene>
<dbReference type="AlphaFoldDB" id="A0A0K9NZY3"/>
<dbReference type="InterPro" id="IPR001245">
    <property type="entry name" value="Ser-Thr/Tyr_kinase_cat_dom"/>
</dbReference>
<dbReference type="PROSITE" id="PS50011">
    <property type="entry name" value="PROTEIN_KINASE_DOM"/>
    <property type="match status" value="1"/>
</dbReference>
<dbReference type="SUPFAM" id="SSF56112">
    <property type="entry name" value="Protein kinase-like (PK-like)"/>
    <property type="match status" value="1"/>
</dbReference>
<comment type="caution">
    <text evidence="4">The sequence shown here is derived from an EMBL/GenBank/DDBJ whole genome shotgun (WGS) entry which is preliminary data.</text>
</comment>
<dbReference type="EMBL" id="LFYR01001390">
    <property type="protein sequence ID" value="KMZ62279.1"/>
    <property type="molecule type" value="Genomic_DNA"/>
</dbReference>
<dbReference type="STRING" id="29655.A0A0K9NZY3"/>
<organism evidence="4 5">
    <name type="scientific">Zostera marina</name>
    <name type="common">Eelgrass</name>
    <dbReference type="NCBI Taxonomy" id="29655"/>
    <lineage>
        <taxon>Eukaryota</taxon>
        <taxon>Viridiplantae</taxon>
        <taxon>Streptophyta</taxon>
        <taxon>Embryophyta</taxon>
        <taxon>Tracheophyta</taxon>
        <taxon>Spermatophyta</taxon>
        <taxon>Magnoliopsida</taxon>
        <taxon>Liliopsida</taxon>
        <taxon>Zosteraceae</taxon>
        <taxon>Zostera</taxon>
    </lineage>
</organism>
<feature type="domain" description="Protein kinase" evidence="3">
    <location>
        <begin position="1"/>
        <end position="189"/>
    </location>
</feature>
<dbReference type="GO" id="GO:0005886">
    <property type="term" value="C:plasma membrane"/>
    <property type="evidence" value="ECO:0000318"/>
    <property type="project" value="GO_Central"/>
</dbReference>
<dbReference type="InterPro" id="IPR000719">
    <property type="entry name" value="Prot_kinase_dom"/>
</dbReference>
<dbReference type="InterPro" id="IPR050528">
    <property type="entry name" value="L-type_Lectin-RKs"/>
</dbReference>
<dbReference type="InterPro" id="IPR011009">
    <property type="entry name" value="Kinase-like_dom_sf"/>
</dbReference>
<accession>A0A0K9NZY3</accession>
<evidence type="ECO:0000256" key="2">
    <source>
        <dbReference type="ARBA" id="ARBA00022840"/>
    </source>
</evidence>
<proteinExistence type="predicted"/>
<dbReference type="Gene3D" id="1.10.510.10">
    <property type="entry name" value="Transferase(Phosphotransferase) domain 1"/>
    <property type="match status" value="2"/>
</dbReference>
<name>A0A0K9NZY3_ZOSMR</name>
<evidence type="ECO:0000313" key="5">
    <source>
        <dbReference type="Proteomes" id="UP000036987"/>
    </source>
</evidence>
<keyword evidence="5" id="KW-1185">Reference proteome</keyword>
<reference evidence="5" key="1">
    <citation type="journal article" date="2016" name="Nature">
        <title>The genome of the seagrass Zostera marina reveals angiosperm adaptation to the sea.</title>
        <authorList>
            <person name="Olsen J.L."/>
            <person name="Rouze P."/>
            <person name="Verhelst B."/>
            <person name="Lin Y.-C."/>
            <person name="Bayer T."/>
            <person name="Collen J."/>
            <person name="Dattolo E."/>
            <person name="De Paoli E."/>
            <person name="Dittami S."/>
            <person name="Maumus F."/>
            <person name="Michel G."/>
            <person name="Kersting A."/>
            <person name="Lauritano C."/>
            <person name="Lohaus R."/>
            <person name="Toepel M."/>
            <person name="Tonon T."/>
            <person name="Vanneste K."/>
            <person name="Amirebrahimi M."/>
            <person name="Brakel J."/>
            <person name="Bostroem C."/>
            <person name="Chovatia M."/>
            <person name="Grimwood J."/>
            <person name="Jenkins J.W."/>
            <person name="Jueterbock A."/>
            <person name="Mraz A."/>
            <person name="Stam W.T."/>
            <person name="Tice H."/>
            <person name="Bornberg-Bauer E."/>
            <person name="Green P.J."/>
            <person name="Pearson G.A."/>
            <person name="Procaccini G."/>
            <person name="Duarte C.M."/>
            <person name="Schmutz J."/>
            <person name="Reusch T.B.H."/>
            <person name="Van de Peer Y."/>
        </authorList>
    </citation>
    <scope>NUCLEOTIDE SEQUENCE [LARGE SCALE GENOMIC DNA]</scope>
    <source>
        <strain evidence="5">cv. Finnish</strain>
    </source>
</reference>
<keyword evidence="1" id="KW-0547">Nucleotide-binding</keyword>
<dbReference type="OMA" id="QENILPW"/>
<dbReference type="GO" id="GO:0051707">
    <property type="term" value="P:response to other organism"/>
    <property type="evidence" value="ECO:0007669"/>
    <property type="project" value="UniProtKB-ARBA"/>
</dbReference>
<sequence>MKDLNINVVMKRISNQSQQGRKEYIVKIISQLRHKNLVQLIGWCHQNDNFIIVYELMENGSLNSYIFNTKKSLHGCGLQSAFLAGTIGYMEPECFNTGKGSKESDVYSFGIVALEIACGRKCIQNNIEEDKAKLLDWVWILHGKGKLLKAIDTMLCNDDNIHSYEKQIQNLMMVGLWCVHPDAMQRALL</sequence>